<dbReference type="SMART" id="SM00855">
    <property type="entry name" value="PGAM"/>
    <property type="match status" value="1"/>
</dbReference>
<protein>
    <recommendedName>
        <fullName evidence="6">Serine/threonine-protein phosphatase PGAM5, mitochondrial</fullName>
        <ecNumber evidence="3">3.1.3.16</ecNumber>
    </recommendedName>
    <alternativeName>
        <fullName evidence="8">Phosphoglycerate mutase family member 5 homolog</fullName>
    </alternativeName>
    <alternativeName>
        <fullName evidence="7">Serine/threonine-protein phosphatase Pgam5, mitochondrial</fullName>
    </alternativeName>
</protein>
<dbReference type="InterPro" id="IPR051021">
    <property type="entry name" value="Mito_Ser/Thr_phosphatase"/>
</dbReference>
<evidence type="ECO:0000313" key="14">
    <source>
        <dbReference type="Proteomes" id="UP000659654"/>
    </source>
</evidence>
<dbReference type="Pfam" id="PF00300">
    <property type="entry name" value="His_Phos_1"/>
    <property type="match status" value="2"/>
</dbReference>
<dbReference type="OrthoDB" id="2118094at2759"/>
<dbReference type="PANTHER" id="PTHR20935:SF0">
    <property type="entry name" value="SERINE_THREONINE-PROTEIN PHOSPHATASE PGAM5, MITOCHONDRIAL"/>
    <property type="match status" value="1"/>
</dbReference>
<evidence type="ECO:0000313" key="13">
    <source>
        <dbReference type="EMBL" id="CAD5217964.1"/>
    </source>
</evidence>
<dbReference type="SUPFAM" id="SSF53254">
    <property type="entry name" value="Phosphoglycerate mutase-like"/>
    <property type="match status" value="1"/>
</dbReference>
<keyword evidence="4" id="KW-1000">Mitochondrion outer membrane</keyword>
<feature type="region of interest" description="Disordered" evidence="12">
    <location>
        <begin position="165"/>
        <end position="184"/>
    </location>
</feature>
<dbReference type="AlphaFoldDB" id="A0A811KRP7"/>
<feature type="binding site" evidence="11">
    <location>
        <position position="145"/>
    </location>
    <ligand>
        <name>substrate</name>
    </ligand>
</feature>
<dbReference type="Proteomes" id="UP000659654">
    <property type="component" value="Unassembled WGS sequence"/>
</dbReference>
<comment type="catalytic activity">
    <reaction evidence="9">
        <text>O-phospho-L-seryl-[protein] + H2O = L-seryl-[protein] + phosphate</text>
        <dbReference type="Rhea" id="RHEA:20629"/>
        <dbReference type="Rhea" id="RHEA-COMP:9863"/>
        <dbReference type="Rhea" id="RHEA-COMP:11604"/>
        <dbReference type="ChEBI" id="CHEBI:15377"/>
        <dbReference type="ChEBI" id="CHEBI:29999"/>
        <dbReference type="ChEBI" id="CHEBI:43474"/>
        <dbReference type="ChEBI" id="CHEBI:83421"/>
        <dbReference type="EC" id="3.1.3.16"/>
    </reaction>
</comment>
<evidence type="ECO:0000256" key="12">
    <source>
        <dbReference type="SAM" id="MobiDB-lite"/>
    </source>
</evidence>
<evidence type="ECO:0000256" key="1">
    <source>
        <dbReference type="ARBA" id="ARBA00004294"/>
    </source>
</evidence>
<comment type="similarity">
    <text evidence="2">Belongs to the phosphoglycerate mutase family. BPG-dependent PGAM subfamily.</text>
</comment>
<dbReference type="CDD" id="cd07067">
    <property type="entry name" value="HP_PGM_like"/>
    <property type="match status" value="1"/>
</dbReference>
<dbReference type="Gene3D" id="3.40.50.1240">
    <property type="entry name" value="Phosphoglycerate mutase-like"/>
    <property type="match status" value="1"/>
</dbReference>
<evidence type="ECO:0000256" key="9">
    <source>
        <dbReference type="ARBA" id="ARBA00047761"/>
    </source>
</evidence>
<keyword evidence="5" id="KW-0378">Hydrolase</keyword>
<comment type="caution">
    <text evidence="13">The sequence shown here is derived from an EMBL/GenBank/DDBJ whole genome shotgun (WGS) entry which is preliminary data.</text>
</comment>
<reference evidence="13" key="1">
    <citation type="submission" date="2020-09" db="EMBL/GenBank/DDBJ databases">
        <authorList>
            <person name="Kikuchi T."/>
        </authorList>
    </citation>
    <scope>NUCLEOTIDE SEQUENCE</scope>
    <source>
        <strain evidence="13">Ka4C1</strain>
    </source>
</reference>
<evidence type="ECO:0000256" key="4">
    <source>
        <dbReference type="ARBA" id="ARBA00022787"/>
    </source>
</evidence>
<dbReference type="SMR" id="A0A811KRP7"/>
<comment type="catalytic activity">
    <reaction evidence="10">
        <text>O-phospho-L-threonyl-[protein] + H2O = L-threonyl-[protein] + phosphate</text>
        <dbReference type="Rhea" id="RHEA:47004"/>
        <dbReference type="Rhea" id="RHEA-COMP:11060"/>
        <dbReference type="Rhea" id="RHEA-COMP:11605"/>
        <dbReference type="ChEBI" id="CHEBI:15377"/>
        <dbReference type="ChEBI" id="CHEBI:30013"/>
        <dbReference type="ChEBI" id="CHEBI:43474"/>
        <dbReference type="ChEBI" id="CHEBI:61977"/>
        <dbReference type="EC" id="3.1.3.16"/>
    </reaction>
</comment>
<evidence type="ECO:0000256" key="5">
    <source>
        <dbReference type="ARBA" id="ARBA00022801"/>
    </source>
</evidence>
<dbReference type="EMBL" id="CAJFDI010000002">
    <property type="protein sequence ID" value="CAD5217964.1"/>
    <property type="molecule type" value="Genomic_DNA"/>
</dbReference>
<dbReference type="GO" id="GO:0090141">
    <property type="term" value="P:positive regulation of mitochondrial fission"/>
    <property type="evidence" value="ECO:0007669"/>
    <property type="project" value="TreeGrafter"/>
</dbReference>
<organism evidence="13 14">
    <name type="scientific">Bursaphelenchus xylophilus</name>
    <name type="common">Pinewood nematode worm</name>
    <name type="synonym">Aphelenchoides xylophilus</name>
    <dbReference type="NCBI Taxonomy" id="6326"/>
    <lineage>
        <taxon>Eukaryota</taxon>
        <taxon>Metazoa</taxon>
        <taxon>Ecdysozoa</taxon>
        <taxon>Nematoda</taxon>
        <taxon>Chromadorea</taxon>
        <taxon>Rhabditida</taxon>
        <taxon>Tylenchina</taxon>
        <taxon>Tylenchomorpha</taxon>
        <taxon>Aphelenchoidea</taxon>
        <taxon>Aphelenchoididae</taxon>
        <taxon>Bursaphelenchus</taxon>
    </lineage>
</organism>
<dbReference type="InterPro" id="IPR029033">
    <property type="entry name" value="His_PPase_superfam"/>
</dbReference>
<evidence type="ECO:0000256" key="7">
    <source>
        <dbReference type="ARBA" id="ARBA00040722"/>
    </source>
</evidence>
<evidence type="ECO:0000256" key="6">
    <source>
        <dbReference type="ARBA" id="ARBA00039765"/>
    </source>
</evidence>
<keyword evidence="14" id="KW-1185">Reference proteome</keyword>
<dbReference type="EC" id="3.1.3.16" evidence="3"/>
<dbReference type="PANTHER" id="PTHR20935">
    <property type="entry name" value="PHOSPHOGLYCERATE MUTASE-RELATED"/>
    <property type="match status" value="1"/>
</dbReference>
<evidence type="ECO:0000256" key="10">
    <source>
        <dbReference type="ARBA" id="ARBA00048336"/>
    </source>
</evidence>
<evidence type="ECO:0000256" key="8">
    <source>
        <dbReference type="ARBA" id="ARBA00042520"/>
    </source>
</evidence>
<evidence type="ECO:0000256" key="2">
    <source>
        <dbReference type="ARBA" id="ARBA00006717"/>
    </source>
</evidence>
<name>A0A811KRP7_BURXY</name>
<comment type="subcellular location">
    <subcellularLocation>
        <location evidence="1">Mitochondrion outer membrane</location>
    </subcellularLocation>
</comment>
<dbReference type="Proteomes" id="UP000582659">
    <property type="component" value="Unassembled WGS sequence"/>
</dbReference>
<proteinExistence type="inferred from homology"/>
<dbReference type="GO" id="GO:0005741">
    <property type="term" value="C:mitochondrial outer membrane"/>
    <property type="evidence" value="ECO:0007669"/>
    <property type="project" value="UniProtKB-SubCell"/>
</dbReference>
<dbReference type="EMBL" id="CAJFCV020000002">
    <property type="protein sequence ID" value="CAG9102215.1"/>
    <property type="molecule type" value="Genomic_DNA"/>
</dbReference>
<sequence>MWRSRKVLATAATAAVLGGTTYAYGDQLKVRTAYLLSQEPTIIDQSQVLFPRQQWDSNWDQRDPMSMVNKEKYLAADPEKRKEMLEEHKPKATRNIFLIRHGQYHLDSEKRNLTPLGQEQAQLLGERLAKTNIKYDVCVMSTMNRATETALLMLEKMDPTIPKESDSLLEEGAPYPPEPPLSSWKPSQKKFYTEGARIEAAFRKYIHRASPRQKHDSYELIVCHANVIRYFVCRALQFPREGWLRLSLGNSSITWMVLRPNGAVSIRGLGDFGHLPHDKVSFT</sequence>
<dbReference type="InterPro" id="IPR013078">
    <property type="entry name" value="His_Pase_superF_clade-1"/>
</dbReference>
<dbReference type="GO" id="GO:0004722">
    <property type="term" value="F:protein serine/threonine phosphatase activity"/>
    <property type="evidence" value="ECO:0007669"/>
    <property type="project" value="UniProtKB-EC"/>
</dbReference>
<keyword evidence="4" id="KW-0472">Membrane</keyword>
<accession>A0A811KRP7</accession>
<gene>
    <name evidence="13" type="ORF">BXYJ_LOCUS5357</name>
</gene>
<evidence type="ECO:0000256" key="3">
    <source>
        <dbReference type="ARBA" id="ARBA00013081"/>
    </source>
</evidence>
<keyword evidence="4" id="KW-0496">Mitochondrion</keyword>
<evidence type="ECO:0000256" key="11">
    <source>
        <dbReference type="PIRSR" id="PIRSR613078-2"/>
    </source>
</evidence>